<sequence>MDYRNFLIICLKKRLKSFLTYNITGNKVYTVLEPYLRFNKPYALCLSTGPDSLLFLNLVLYNNNFRFVVMYFNHKKRVVESSSEQGYVFFLSKAYNLQFYSSKTPNSFKLRGSQNYLKALRDCFFNKTLLQKRCFFSVTAHHMDDSLEGNLLRLNRSEVKKRLAFKLVKANPLFWVFKDEVNYLLKKNKVFFFKDSTNYSLSCDRNFIRFKVLPLWKNSISKNCRSFLKKNHVQTLIDREYVYLFKNVLNKNKYNYFTN</sequence>
<dbReference type="PANTHER" id="PTHR43033:SF1">
    <property type="entry name" value="TRNA(ILE)-LYSIDINE SYNTHASE-RELATED"/>
    <property type="match status" value="1"/>
</dbReference>
<dbReference type="EMBL" id="CP128385">
    <property type="protein sequence ID" value="WMI30528.1"/>
    <property type="molecule type" value="Genomic_DNA"/>
</dbReference>
<organism evidence="6">
    <name type="scientific">Candidatus Organicella extenuata</name>
    <dbReference type="NCBI Taxonomy" id="2841811"/>
    <lineage>
        <taxon>Bacteria</taxon>
        <taxon>Pseudomonadati</taxon>
        <taxon>Verrucomicrobiota</taxon>
        <taxon>Candidatus Organicella</taxon>
    </lineage>
</organism>
<gene>
    <name evidence="6" type="ORF">QTO32_00390</name>
</gene>
<protein>
    <submittedName>
        <fullName evidence="6">ATP-binding protein</fullName>
    </submittedName>
</protein>
<reference evidence="6" key="2">
    <citation type="submission" date="2023-06" db="EMBL/GenBank/DDBJ databases">
        <authorList>
            <person name="Williams T.J."/>
            <person name="Allen M.A."/>
            <person name="Ivanova N."/>
            <person name="Huntemann M."/>
            <person name="Haque S."/>
            <person name="Hancock A.M."/>
            <person name="Brazendale S."/>
            <person name="Cavicchioli R."/>
        </authorList>
    </citation>
    <scope>NUCLEOTIDE SEQUENCE</scope>
    <source>
        <strain evidence="6">MAG_Ga0307966_1000010</strain>
    </source>
</reference>
<dbReference type="InterPro" id="IPR012094">
    <property type="entry name" value="tRNA_Ile_lys_synt"/>
</dbReference>
<keyword evidence="1" id="KW-0436">Ligase</keyword>
<proteinExistence type="predicted"/>
<evidence type="ECO:0000256" key="2">
    <source>
        <dbReference type="ARBA" id="ARBA00022694"/>
    </source>
</evidence>
<dbReference type="GO" id="GO:0005524">
    <property type="term" value="F:ATP binding"/>
    <property type="evidence" value="ECO:0007669"/>
    <property type="project" value="UniProtKB-KW"/>
</dbReference>
<keyword evidence="3" id="KW-0547">Nucleotide-binding</keyword>
<dbReference type="PANTHER" id="PTHR43033">
    <property type="entry name" value="TRNA(ILE)-LYSIDINE SYNTHASE-RELATED"/>
    <property type="match status" value="1"/>
</dbReference>
<evidence type="ECO:0000313" key="6">
    <source>
        <dbReference type="EMBL" id="WMI30528.1"/>
    </source>
</evidence>
<dbReference type="GO" id="GO:0008033">
    <property type="term" value="P:tRNA processing"/>
    <property type="evidence" value="ECO:0007669"/>
    <property type="project" value="UniProtKB-KW"/>
</dbReference>
<dbReference type="Proteomes" id="UP001238843">
    <property type="component" value="Chromosome"/>
</dbReference>
<accession>A0AA51GEF3</accession>
<dbReference type="Pfam" id="PF01171">
    <property type="entry name" value="ATP_bind_3"/>
    <property type="match status" value="1"/>
</dbReference>
<name>A0AA51GEF3_9BACT</name>
<evidence type="ECO:0000256" key="3">
    <source>
        <dbReference type="ARBA" id="ARBA00022741"/>
    </source>
</evidence>
<dbReference type="Gene3D" id="3.40.50.620">
    <property type="entry name" value="HUPs"/>
    <property type="match status" value="1"/>
</dbReference>
<dbReference type="InterPro" id="IPR011063">
    <property type="entry name" value="TilS/TtcA_N"/>
</dbReference>
<reference evidence="6" key="1">
    <citation type="journal article" date="2021" name="Front. Microbiol.">
        <title>Genome Analysis of a Verrucomicrobial Endosymbiont With a Tiny Genome Discovered in an Antarctic Lake.</title>
        <authorList>
            <person name="Williams T.J."/>
            <person name="Allen M.A."/>
            <person name="Ivanova N."/>
            <person name="Huntemann M."/>
            <person name="Haque S."/>
            <person name="Hancock A.M."/>
            <person name="Brazendale S."/>
            <person name="Cavicchioli R."/>
        </authorList>
    </citation>
    <scope>NUCLEOTIDE SEQUENCE</scope>
    <source>
        <strain evidence="6">MAG_Ga0307966_1000010</strain>
    </source>
</reference>
<dbReference type="InterPro" id="IPR014729">
    <property type="entry name" value="Rossmann-like_a/b/a_fold"/>
</dbReference>
<keyword evidence="4 6" id="KW-0067">ATP-binding</keyword>
<dbReference type="GO" id="GO:0016879">
    <property type="term" value="F:ligase activity, forming carbon-nitrogen bonds"/>
    <property type="evidence" value="ECO:0007669"/>
    <property type="project" value="InterPro"/>
</dbReference>
<evidence type="ECO:0000256" key="4">
    <source>
        <dbReference type="ARBA" id="ARBA00022840"/>
    </source>
</evidence>
<feature type="domain" description="tRNA(Ile)-lysidine/2-thiocytidine synthase N-terminal" evidence="5">
    <location>
        <begin position="43"/>
        <end position="209"/>
    </location>
</feature>
<evidence type="ECO:0000256" key="1">
    <source>
        <dbReference type="ARBA" id="ARBA00022598"/>
    </source>
</evidence>
<dbReference type="SUPFAM" id="SSF52402">
    <property type="entry name" value="Adenine nucleotide alpha hydrolases-like"/>
    <property type="match status" value="1"/>
</dbReference>
<dbReference type="AlphaFoldDB" id="A0AA51GEF3"/>
<keyword evidence="2" id="KW-0819">tRNA processing</keyword>
<evidence type="ECO:0000259" key="5">
    <source>
        <dbReference type="Pfam" id="PF01171"/>
    </source>
</evidence>